<gene>
    <name evidence="2" type="ORF">ACFPOU_17995</name>
</gene>
<comment type="caution">
    <text evidence="2">The sequence shown here is derived from an EMBL/GenBank/DDBJ whole genome shotgun (WGS) entry which is preliminary data.</text>
</comment>
<dbReference type="RefSeq" id="WP_379724305.1">
    <property type="nucleotide sequence ID" value="NZ_JBHSMS010000058.1"/>
</dbReference>
<evidence type="ECO:0000256" key="1">
    <source>
        <dbReference type="SAM" id="Phobius"/>
    </source>
</evidence>
<name>A0ABW0PML5_9BURK</name>
<keyword evidence="1" id="KW-1133">Transmembrane helix</keyword>
<proteinExistence type="predicted"/>
<evidence type="ECO:0000313" key="3">
    <source>
        <dbReference type="Proteomes" id="UP001596031"/>
    </source>
</evidence>
<keyword evidence="1" id="KW-0472">Membrane</keyword>
<protein>
    <recommendedName>
        <fullName evidence="4">Membrane protein (TIGR02226 family)</fullName>
    </recommendedName>
</protein>
<reference evidence="3" key="1">
    <citation type="journal article" date="2019" name="Int. J. Syst. Evol. Microbiol.">
        <title>The Global Catalogue of Microorganisms (GCM) 10K type strain sequencing project: providing services to taxonomists for standard genome sequencing and annotation.</title>
        <authorList>
            <consortium name="The Broad Institute Genomics Platform"/>
            <consortium name="The Broad Institute Genome Sequencing Center for Infectious Disease"/>
            <person name="Wu L."/>
            <person name="Ma J."/>
        </authorList>
    </citation>
    <scope>NUCLEOTIDE SEQUENCE [LARGE SCALE GENOMIC DNA]</scope>
    <source>
        <strain evidence="3">CCUG 38813</strain>
    </source>
</reference>
<dbReference type="Proteomes" id="UP001596031">
    <property type="component" value="Unassembled WGS sequence"/>
</dbReference>
<dbReference type="EMBL" id="JBHSMS010000058">
    <property type="protein sequence ID" value="MFC5512997.1"/>
    <property type="molecule type" value="Genomic_DNA"/>
</dbReference>
<evidence type="ECO:0008006" key="4">
    <source>
        <dbReference type="Google" id="ProtNLM"/>
    </source>
</evidence>
<accession>A0ABW0PML5</accession>
<evidence type="ECO:0000313" key="2">
    <source>
        <dbReference type="EMBL" id="MFC5512997.1"/>
    </source>
</evidence>
<feature type="transmembrane region" description="Helical" evidence="1">
    <location>
        <begin position="6"/>
        <end position="24"/>
    </location>
</feature>
<organism evidence="2 3">
    <name type="scientific">Massilia jejuensis</name>
    <dbReference type="NCBI Taxonomy" id="648894"/>
    <lineage>
        <taxon>Bacteria</taxon>
        <taxon>Pseudomonadati</taxon>
        <taxon>Pseudomonadota</taxon>
        <taxon>Betaproteobacteria</taxon>
        <taxon>Burkholderiales</taxon>
        <taxon>Oxalobacteraceae</taxon>
        <taxon>Telluria group</taxon>
        <taxon>Massilia</taxon>
    </lineage>
</organism>
<sequence>MNAGVALIAAIALVGAPSVLLYLWRRRFLEALLALVATAALALLASDLRMPGESGTTLAIDARYPPASLEGVRSVTLEGDGLRAAQWHDLPARPLAWTVPKTETLRLEFPRRLALGRLFALTVRRGGETSARLQLLAENGQVLAESRGVGDLTVNWLPPLAEPLVLKARLLDERDAVLAEGPVPVVVGETRPLSVRGRFSAPSFDVRVLNDVLTQSRALVDWQVTLGKTVTRTESAREKIDKPDLLVIDAAWFERAAAPARAALLAQVTGGASLLVLAANANDAGIWSRSLQLPLQAQGADELTGGPLPLPVAPLTPSTRQAGAWTGNDAGVWARQWGKGRIGWLGAADWHRLAITEPRALALWWQGVLDALRVERSEEIAWLAPREMPLPGQRLEVCALGVRGKVRFPDLGQTLAWQRRTDRVDASCVAVYPRVPGWLRMDTQGTKPASGQVYVHAPQDWPLWQAAERRDATARYAARTPAAPSSTQRPWPQWPFAVAFGLAMLGLWWRERQDQNSRGQV</sequence>
<keyword evidence="1" id="KW-0812">Transmembrane</keyword>
<feature type="transmembrane region" description="Helical" evidence="1">
    <location>
        <begin position="31"/>
        <end position="48"/>
    </location>
</feature>
<keyword evidence="3" id="KW-1185">Reference proteome</keyword>